<keyword evidence="11" id="KW-0378">Hydrolase</keyword>
<evidence type="ECO:0000259" key="12">
    <source>
        <dbReference type="Pfam" id="PF01975"/>
    </source>
</evidence>
<dbReference type="NCBIfam" id="TIGR00080">
    <property type="entry name" value="pimt"/>
    <property type="match status" value="1"/>
</dbReference>
<dbReference type="PANTHER" id="PTHR30457:SF12">
    <property type="entry name" value="5'_3'-NUCLEOTIDASE SURE"/>
    <property type="match status" value="1"/>
</dbReference>
<dbReference type="InterPro" id="IPR029063">
    <property type="entry name" value="SAM-dependent_MTases_sf"/>
</dbReference>
<dbReference type="OrthoDB" id="73890at2759"/>
<evidence type="ECO:0000256" key="4">
    <source>
        <dbReference type="ARBA" id="ARBA00011890"/>
    </source>
</evidence>
<dbReference type="Pfam" id="PF01975">
    <property type="entry name" value="SurE"/>
    <property type="match status" value="1"/>
</dbReference>
<dbReference type="InterPro" id="IPR036523">
    <property type="entry name" value="SurE-like_sf"/>
</dbReference>
<dbReference type="NCBIfam" id="NF001453">
    <property type="entry name" value="PRK00312.1"/>
    <property type="match status" value="1"/>
</dbReference>
<dbReference type="GO" id="GO:0046872">
    <property type="term" value="F:metal ion binding"/>
    <property type="evidence" value="ECO:0007669"/>
    <property type="project" value="UniProtKB-KW"/>
</dbReference>
<evidence type="ECO:0000256" key="1">
    <source>
        <dbReference type="ARBA" id="ARBA00004496"/>
    </source>
</evidence>
<dbReference type="SUPFAM" id="SSF53335">
    <property type="entry name" value="S-adenosyl-L-methionine-dependent methyltransferases"/>
    <property type="match status" value="1"/>
</dbReference>
<evidence type="ECO:0000256" key="7">
    <source>
        <dbReference type="ARBA" id="ARBA00022679"/>
    </source>
</evidence>
<organism evidence="13">
    <name type="scientific">Cyprideis torosa</name>
    <dbReference type="NCBI Taxonomy" id="163714"/>
    <lineage>
        <taxon>Eukaryota</taxon>
        <taxon>Metazoa</taxon>
        <taxon>Ecdysozoa</taxon>
        <taxon>Arthropoda</taxon>
        <taxon>Crustacea</taxon>
        <taxon>Oligostraca</taxon>
        <taxon>Ostracoda</taxon>
        <taxon>Podocopa</taxon>
        <taxon>Podocopida</taxon>
        <taxon>Cytherocopina</taxon>
        <taxon>Cytheroidea</taxon>
        <taxon>Cytherideidae</taxon>
        <taxon>Cyprideis</taxon>
    </lineage>
</organism>
<dbReference type="GO" id="GO:0032259">
    <property type="term" value="P:methylation"/>
    <property type="evidence" value="ECO:0007669"/>
    <property type="project" value="UniProtKB-KW"/>
</dbReference>
<dbReference type="PANTHER" id="PTHR30457">
    <property type="entry name" value="5'-NUCLEOTIDASE SURE"/>
    <property type="match status" value="1"/>
</dbReference>
<comment type="similarity">
    <text evidence="2">Belongs to the methyltransferase superfamily. L-isoaspartyl/D-aspartyl protein methyltransferase family.</text>
</comment>
<dbReference type="Gene3D" id="3.40.1210.10">
    <property type="entry name" value="Survival protein SurE-like phosphatase/nucleotidase"/>
    <property type="match status" value="1"/>
</dbReference>
<keyword evidence="7" id="KW-0808">Transferase</keyword>
<keyword evidence="5" id="KW-0963">Cytoplasm</keyword>
<evidence type="ECO:0000256" key="5">
    <source>
        <dbReference type="ARBA" id="ARBA00022490"/>
    </source>
</evidence>
<dbReference type="GO" id="GO:0008253">
    <property type="term" value="F:5'-nucleotidase activity"/>
    <property type="evidence" value="ECO:0007669"/>
    <property type="project" value="TreeGrafter"/>
</dbReference>
<dbReference type="NCBIfam" id="TIGR00087">
    <property type="entry name" value="surE"/>
    <property type="match status" value="1"/>
</dbReference>
<dbReference type="SUPFAM" id="SSF64167">
    <property type="entry name" value="SurE-like"/>
    <property type="match status" value="1"/>
</dbReference>
<dbReference type="InterPro" id="IPR030048">
    <property type="entry name" value="SurE"/>
</dbReference>
<evidence type="ECO:0000256" key="9">
    <source>
        <dbReference type="ARBA" id="ARBA00022723"/>
    </source>
</evidence>
<evidence type="ECO:0000256" key="8">
    <source>
        <dbReference type="ARBA" id="ARBA00022691"/>
    </source>
</evidence>
<evidence type="ECO:0000256" key="11">
    <source>
        <dbReference type="ARBA" id="ARBA00022801"/>
    </source>
</evidence>
<dbReference type="EMBL" id="OB680984">
    <property type="protein sequence ID" value="CAD7236677.1"/>
    <property type="molecule type" value="Genomic_DNA"/>
</dbReference>
<comment type="subcellular location">
    <subcellularLocation>
        <location evidence="1">Cytoplasm</location>
    </subcellularLocation>
</comment>
<dbReference type="InterPro" id="IPR000682">
    <property type="entry name" value="PCMT"/>
</dbReference>
<feature type="domain" description="Survival protein SurE-like phosphatase/nucleotidase" evidence="12">
    <location>
        <begin position="1"/>
        <end position="148"/>
    </location>
</feature>
<evidence type="ECO:0000256" key="2">
    <source>
        <dbReference type="ARBA" id="ARBA00005369"/>
    </source>
</evidence>
<dbReference type="GO" id="GO:0004309">
    <property type="term" value="F:exopolyphosphatase activity"/>
    <property type="evidence" value="ECO:0007669"/>
    <property type="project" value="TreeGrafter"/>
</dbReference>
<dbReference type="HAMAP" id="MF_00090">
    <property type="entry name" value="PIMT"/>
    <property type="match status" value="1"/>
</dbReference>
<keyword evidence="6" id="KW-0489">Methyltransferase</keyword>
<dbReference type="CDD" id="cd02440">
    <property type="entry name" value="AdoMet_MTases"/>
    <property type="match status" value="1"/>
</dbReference>
<keyword evidence="9" id="KW-0479">Metal-binding</keyword>
<dbReference type="InterPro" id="IPR002828">
    <property type="entry name" value="SurE-like_Pase/nucleotidase"/>
</dbReference>
<dbReference type="Gene3D" id="3.40.50.150">
    <property type="entry name" value="Vaccinia Virus protein VP39"/>
    <property type="match status" value="1"/>
</dbReference>
<keyword evidence="8" id="KW-0949">S-adenosyl-L-methionine</keyword>
<evidence type="ECO:0000313" key="13">
    <source>
        <dbReference type="EMBL" id="CAD7236677.1"/>
    </source>
</evidence>
<evidence type="ECO:0000256" key="3">
    <source>
        <dbReference type="ARBA" id="ARBA00011062"/>
    </source>
</evidence>
<dbReference type="GO" id="GO:0004719">
    <property type="term" value="F:protein-L-isoaspartate (D-aspartate) O-methyltransferase activity"/>
    <property type="evidence" value="ECO:0007669"/>
    <property type="project" value="UniProtKB-EC"/>
</dbReference>
<evidence type="ECO:0000256" key="10">
    <source>
        <dbReference type="ARBA" id="ARBA00022741"/>
    </source>
</evidence>
<comment type="similarity">
    <text evidence="3">Belongs to the SurE nucleotidase family.</text>
</comment>
<sequence>RDRSGASHSLTLRRALSVTRHDDGVISVDGTPTDCVHLALSGLFDELPDLVLSGINHGANMGDDVLYSGTVGAALEARFLGIPAIAMSLAGHPARHFDAAAAIAAELVERIDADGYPGSSVLNVNVPDLPREAIKGMVVTRLGRRHYSEAAVRDPGSADAWRVGPVGAERDNGLAMPMRRIEGIGLTSSRTRSRLVQRLRERGIENEEVLRAIEELPRHRFLEEAMAHRAYDDDALPIGFGQTISQPYVVARMTELALGERDHLKRILDVGTGCGYQAAVLSRFCDFVYSIERIEPLSRRAQATLRELRVRNVITRHGDGFAGWEVRSPFEAIVVAAAPNAVPPALVSQLAVGGRLVIPVGGRSAQQLRVLINHGDRVEEQLHDKVIFVPMTPGTR</sequence>
<dbReference type="GO" id="GO:0005737">
    <property type="term" value="C:cytoplasm"/>
    <property type="evidence" value="ECO:0007669"/>
    <property type="project" value="UniProtKB-SubCell"/>
</dbReference>
<dbReference type="FunFam" id="3.40.50.150:FF:000010">
    <property type="entry name" value="Protein-L-isoaspartate O-methyltransferase"/>
    <property type="match status" value="1"/>
</dbReference>
<reference evidence="13" key="1">
    <citation type="submission" date="2020-11" db="EMBL/GenBank/DDBJ databases">
        <authorList>
            <person name="Tran Van P."/>
        </authorList>
    </citation>
    <scope>NUCLEOTIDE SEQUENCE</scope>
</reference>
<dbReference type="EC" id="2.1.1.77" evidence="4"/>
<accession>A0A7R8WTR1</accession>
<feature type="non-terminal residue" evidence="13">
    <location>
        <position position="396"/>
    </location>
</feature>
<keyword evidence="10" id="KW-0547">Nucleotide-binding</keyword>
<proteinExistence type="inferred from homology"/>
<evidence type="ECO:0000256" key="6">
    <source>
        <dbReference type="ARBA" id="ARBA00022603"/>
    </source>
</evidence>
<dbReference type="PROSITE" id="PS01279">
    <property type="entry name" value="PCMT"/>
    <property type="match status" value="1"/>
</dbReference>
<protein>
    <recommendedName>
        <fullName evidence="4">protein-L-isoaspartate(D-aspartate) O-methyltransferase</fullName>
        <ecNumber evidence="4">2.1.1.77</ecNumber>
    </recommendedName>
</protein>
<dbReference type="GO" id="GO:0000166">
    <property type="term" value="F:nucleotide binding"/>
    <property type="evidence" value="ECO:0007669"/>
    <property type="project" value="UniProtKB-KW"/>
</dbReference>
<dbReference type="GO" id="GO:0008254">
    <property type="term" value="F:3'-nucleotidase activity"/>
    <property type="evidence" value="ECO:0007669"/>
    <property type="project" value="TreeGrafter"/>
</dbReference>
<dbReference type="AlphaFoldDB" id="A0A7R8WTR1"/>
<dbReference type="Pfam" id="PF01135">
    <property type="entry name" value="PCMT"/>
    <property type="match status" value="1"/>
</dbReference>
<name>A0A7R8WTR1_9CRUS</name>
<gene>
    <name evidence="13" type="ORF">CTOB1V02_LOCUS14492</name>
</gene>